<dbReference type="RefSeq" id="XP_003247317.1">
    <property type="nucleotide sequence ID" value="XM_003247269.4"/>
</dbReference>
<sequence length="116" mass="13544">MLSVIFMLHFISLIIHVSGPRSAKVGALPIEEHFTMGECRAEMVKAHILKRKSTPDNQIEWILEDNWDKTIINYYNNGYHHLHQIVIEYLEAFDKDARLMAGTYCEKFLPDNQPNQ</sequence>
<protein>
    <submittedName>
        <fullName evidence="2">Uncharacterized protein</fullName>
    </submittedName>
</protein>
<organism evidence="2 3">
    <name type="scientific">Acyrthosiphon pisum</name>
    <name type="common">Pea aphid</name>
    <dbReference type="NCBI Taxonomy" id="7029"/>
    <lineage>
        <taxon>Eukaryota</taxon>
        <taxon>Metazoa</taxon>
        <taxon>Ecdysozoa</taxon>
        <taxon>Arthropoda</taxon>
        <taxon>Hexapoda</taxon>
        <taxon>Insecta</taxon>
        <taxon>Pterygota</taxon>
        <taxon>Neoptera</taxon>
        <taxon>Paraneoptera</taxon>
        <taxon>Hemiptera</taxon>
        <taxon>Sternorrhyncha</taxon>
        <taxon>Aphidomorpha</taxon>
        <taxon>Aphidoidea</taxon>
        <taxon>Aphididae</taxon>
        <taxon>Macrosiphini</taxon>
        <taxon>Acyrthosiphon</taxon>
    </lineage>
</organism>
<dbReference type="EnsemblMetazoa" id="XM_003247269.4">
    <property type="protein sequence ID" value="XP_003247317.1"/>
    <property type="gene ID" value="LOC100575642"/>
</dbReference>
<dbReference type="AlphaFoldDB" id="A0A8R2ABY3"/>
<keyword evidence="1" id="KW-0732">Signal</keyword>
<reference evidence="2" key="2">
    <citation type="submission" date="2022-06" db="UniProtKB">
        <authorList>
            <consortium name="EnsemblMetazoa"/>
        </authorList>
    </citation>
    <scope>IDENTIFICATION</scope>
</reference>
<evidence type="ECO:0000256" key="1">
    <source>
        <dbReference type="SAM" id="SignalP"/>
    </source>
</evidence>
<feature type="signal peptide" evidence="1">
    <location>
        <begin position="1"/>
        <end position="19"/>
    </location>
</feature>
<dbReference type="GeneID" id="100575642"/>
<feature type="chain" id="PRO_5035808790" evidence="1">
    <location>
        <begin position="20"/>
        <end position="116"/>
    </location>
</feature>
<name>A0A8R2ABY3_ACYPI</name>
<dbReference type="Proteomes" id="UP000007819">
    <property type="component" value="Chromosome A3"/>
</dbReference>
<dbReference type="KEGG" id="api:100575642"/>
<accession>A0A8R2ABY3</accession>
<keyword evidence="3" id="KW-1185">Reference proteome</keyword>
<proteinExistence type="predicted"/>
<reference evidence="3" key="1">
    <citation type="submission" date="2010-06" db="EMBL/GenBank/DDBJ databases">
        <authorList>
            <person name="Jiang H."/>
            <person name="Abraham K."/>
            <person name="Ali S."/>
            <person name="Alsbrooks S.L."/>
            <person name="Anim B.N."/>
            <person name="Anosike U.S."/>
            <person name="Attaway T."/>
            <person name="Bandaranaike D.P."/>
            <person name="Battles P.K."/>
            <person name="Bell S.N."/>
            <person name="Bell A.V."/>
            <person name="Beltran B."/>
            <person name="Bickham C."/>
            <person name="Bustamante Y."/>
            <person name="Caleb T."/>
            <person name="Canada A."/>
            <person name="Cardenas V."/>
            <person name="Carter K."/>
            <person name="Chacko J."/>
            <person name="Chandrabose M.N."/>
            <person name="Chavez D."/>
            <person name="Chavez A."/>
            <person name="Chen L."/>
            <person name="Chu H.-S."/>
            <person name="Claassen K.J."/>
            <person name="Cockrell R."/>
            <person name="Collins M."/>
            <person name="Cooper J.A."/>
            <person name="Cree A."/>
            <person name="Curry S.M."/>
            <person name="Da Y."/>
            <person name="Dao M.D."/>
            <person name="Das B."/>
            <person name="Davila M.-L."/>
            <person name="Davy-Carroll L."/>
            <person name="Denson S."/>
            <person name="Dinh H."/>
            <person name="Ebong V.E."/>
            <person name="Edwards J.R."/>
            <person name="Egan A."/>
            <person name="El-Daye J."/>
            <person name="Escobedo L."/>
            <person name="Fernandez S."/>
            <person name="Fernando P.R."/>
            <person name="Flagg N."/>
            <person name="Forbes L.D."/>
            <person name="Fowler R.G."/>
            <person name="Fu Q."/>
            <person name="Gabisi R.A."/>
            <person name="Ganer J."/>
            <person name="Garbino Pronczuk A."/>
            <person name="Garcia R.M."/>
            <person name="Garner T."/>
            <person name="Garrett T.E."/>
            <person name="Gonzalez D.A."/>
            <person name="Hamid H."/>
            <person name="Hawkins E.S."/>
            <person name="Hirani K."/>
            <person name="Hogues M.E."/>
            <person name="Hollins B."/>
            <person name="Hsiao C.-H."/>
            <person name="Jabil R."/>
            <person name="James M.L."/>
            <person name="Jhangiani S.N."/>
            <person name="Johnson B."/>
            <person name="Johnson Q."/>
            <person name="Joshi V."/>
            <person name="Kalu J.B."/>
            <person name="Kam C."/>
            <person name="Kashfia A."/>
            <person name="Keebler J."/>
            <person name="Kisamo H."/>
            <person name="Kovar C.L."/>
            <person name="Lago L.A."/>
            <person name="Lai C.-Y."/>
            <person name="Laidlaw J."/>
            <person name="Lara F."/>
            <person name="Le T.-K."/>
            <person name="Lee S.L."/>
            <person name="Legall F.H."/>
            <person name="Lemon S.J."/>
            <person name="Lewis L.R."/>
            <person name="Li B."/>
            <person name="Liu Y."/>
            <person name="Liu Y.-S."/>
            <person name="Lopez J."/>
            <person name="Lozado R.J."/>
            <person name="Lu J."/>
            <person name="Madu R.C."/>
            <person name="Maheshwari M."/>
            <person name="Maheshwari R."/>
            <person name="Malloy K."/>
            <person name="Martinez E."/>
            <person name="Mathew T."/>
            <person name="Mercado I.C."/>
            <person name="Mercado C."/>
            <person name="Meyer B."/>
            <person name="Montgomery K."/>
            <person name="Morgan M.B."/>
            <person name="Munidasa M."/>
            <person name="Nazareth L.V."/>
            <person name="Nelson J."/>
            <person name="Ng B.M."/>
            <person name="Nguyen N.B."/>
            <person name="Nguyen P.Q."/>
            <person name="Nguyen T."/>
            <person name="Obregon M."/>
            <person name="Okwuonu G.O."/>
            <person name="Onwere C.G."/>
            <person name="Orozco G."/>
            <person name="Parra A."/>
            <person name="Patel S."/>
            <person name="Patil S."/>
            <person name="Perez A."/>
            <person name="Perez Y."/>
            <person name="Pham C."/>
            <person name="Primus E.L."/>
            <person name="Pu L.-L."/>
            <person name="Puazo M."/>
            <person name="Qin X."/>
            <person name="Quiroz J.B."/>
            <person name="Reese J."/>
            <person name="Richards S."/>
            <person name="Rives C.M."/>
            <person name="Robberts R."/>
            <person name="Ruiz S.J."/>
            <person name="Ruiz M.J."/>
            <person name="Santibanez J."/>
            <person name="Schneider B.W."/>
            <person name="Sisson I."/>
            <person name="Smith M."/>
            <person name="Sodergren E."/>
            <person name="Song X.-Z."/>
            <person name="Song B.B."/>
            <person name="Summersgill H."/>
            <person name="Thelus R."/>
            <person name="Thornton R.D."/>
            <person name="Trejos Z.Y."/>
            <person name="Usmani K."/>
            <person name="Vattathil S."/>
            <person name="Villasana D."/>
            <person name="Walker D.L."/>
            <person name="Wang S."/>
            <person name="Wang K."/>
            <person name="White C.S."/>
            <person name="Williams A.C."/>
            <person name="Williamson J."/>
            <person name="Wilson K."/>
            <person name="Woghiren I.O."/>
            <person name="Woodworth J.R."/>
            <person name="Worley K.C."/>
            <person name="Wright R.A."/>
            <person name="Wu W."/>
            <person name="Young L."/>
            <person name="Zhang L."/>
            <person name="Zhang J."/>
            <person name="Zhu Y."/>
            <person name="Muzny D.M."/>
            <person name="Weinstock G."/>
            <person name="Gibbs R.A."/>
        </authorList>
    </citation>
    <scope>NUCLEOTIDE SEQUENCE [LARGE SCALE GENOMIC DNA]</scope>
    <source>
        <strain evidence="3">LSR1</strain>
    </source>
</reference>
<evidence type="ECO:0000313" key="3">
    <source>
        <dbReference type="Proteomes" id="UP000007819"/>
    </source>
</evidence>
<evidence type="ECO:0000313" key="2">
    <source>
        <dbReference type="EnsemblMetazoa" id="XP_003247317.1"/>
    </source>
</evidence>